<sequence>MAAVRVRQQHQHQQVQQPITPPSPQPTIIRRKKTNQKFEKTMLIVLVSIIAVLGVLVLNKQAAIQTTSMDIQKIESEADEIAKQNVDLTVRVSELSTYENIWKKGKELGLTQNEKNVKVVPGE</sequence>
<keyword evidence="4 7" id="KW-1133">Transmembrane helix</keyword>
<evidence type="ECO:0000256" key="5">
    <source>
        <dbReference type="ARBA" id="ARBA00023136"/>
    </source>
</evidence>
<evidence type="ECO:0000313" key="9">
    <source>
        <dbReference type="EMBL" id="ODV55104.1"/>
    </source>
</evidence>
<organism evidence="9 10">
    <name type="scientific">Lysinibacillus fusiformis</name>
    <dbReference type="NCBI Taxonomy" id="28031"/>
    <lineage>
        <taxon>Bacteria</taxon>
        <taxon>Bacillati</taxon>
        <taxon>Bacillota</taxon>
        <taxon>Bacilli</taxon>
        <taxon>Bacillales</taxon>
        <taxon>Bacillaceae</taxon>
        <taxon>Lysinibacillus</taxon>
    </lineage>
</organism>
<keyword evidence="3 7" id="KW-0812">Transmembrane</keyword>
<comment type="similarity">
    <text evidence="7">Belongs to the FtsL family.</text>
</comment>
<comment type="function">
    <text evidence="7">Essential cell division protein.</text>
</comment>
<evidence type="ECO:0000256" key="6">
    <source>
        <dbReference type="ARBA" id="ARBA00023306"/>
    </source>
</evidence>
<dbReference type="GO" id="GO:0043093">
    <property type="term" value="P:FtsZ-dependent cytokinesis"/>
    <property type="evidence" value="ECO:0007669"/>
    <property type="project" value="UniProtKB-UniRule"/>
</dbReference>
<evidence type="ECO:0000256" key="3">
    <source>
        <dbReference type="ARBA" id="ARBA00022692"/>
    </source>
</evidence>
<feature type="compositionally biased region" description="Low complexity" evidence="8">
    <location>
        <begin position="1"/>
        <end position="18"/>
    </location>
</feature>
<feature type="region of interest" description="Disordered" evidence="8">
    <location>
        <begin position="1"/>
        <end position="29"/>
    </location>
</feature>
<protein>
    <recommendedName>
        <fullName evidence="7">Cell division protein FtsL</fullName>
    </recommendedName>
</protein>
<dbReference type="HAMAP" id="MF_00910">
    <property type="entry name" value="FtsL"/>
    <property type="match status" value="1"/>
</dbReference>
<keyword evidence="2 7" id="KW-0132">Cell division</keyword>
<feature type="transmembrane region" description="Helical" evidence="7">
    <location>
        <begin position="41"/>
        <end position="58"/>
    </location>
</feature>
<dbReference type="RefSeq" id="WP_069480277.1">
    <property type="nucleotide sequence ID" value="NZ_CP130331.1"/>
</dbReference>
<keyword evidence="5 7" id="KW-0472">Membrane</keyword>
<dbReference type="InterPro" id="IPR011922">
    <property type="entry name" value="Cell_div_FtsL"/>
</dbReference>
<proteinExistence type="inferred from homology"/>
<evidence type="ECO:0000256" key="7">
    <source>
        <dbReference type="HAMAP-Rule" id="MF_00910"/>
    </source>
</evidence>
<dbReference type="GO" id="GO:0005886">
    <property type="term" value="C:plasma membrane"/>
    <property type="evidence" value="ECO:0007669"/>
    <property type="project" value="UniProtKB-SubCell"/>
</dbReference>
<gene>
    <name evidence="7" type="primary">ftsL</name>
    <name evidence="9" type="ORF">BG258_03965</name>
</gene>
<evidence type="ECO:0000313" key="10">
    <source>
        <dbReference type="Proteomes" id="UP000094784"/>
    </source>
</evidence>
<evidence type="ECO:0000256" key="8">
    <source>
        <dbReference type="SAM" id="MobiDB-lite"/>
    </source>
</evidence>
<accession>A0A1E4R3R0</accession>
<dbReference type="GO" id="GO:0032153">
    <property type="term" value="C:cell division site"/>
    <property type="evidence" value="ECO:0007669"/>
    <property type="project" value="UniProtKB-UniRule"/>
</dbReference>
<comment type="caution">
    <text evidence="9">The sequence shown here is derived from an EMBL/GenBank/DDBJ whole genome shotgun (WGS) entry which is preliminary data.</text>
</comment>
<keyword evidence="1 7" id="KW-1003">Cell membrane</keyword>
<dbReference type="AlphaFoldDB" id="A0A1E4R3R0"/>
<dbReference type="OrthoDB" id="14664at2"/>
<evidence type="ECO:0000256" key="1">
    <source>
        <dbReference type="ARBA" id="ARBA00022475"/>
    </source>
</evidence>
<dbReference type="EMBL" id="MECQ01000001">
    <property type="protein sequence ID" value="ODV55104.1"/>
    <property type="molecule type" value="Genomic_DNA"/>
</dbReference>
<comment type="subcellular location">
    <subcellularLocation>
        <location evidence="7">Cell membrane</location>
        <topology evidence="7">Single-pass type II membrane protein</topology>
    </subcellularLocation>
    <text evidence="7">Localizes to the division septum where it forms a ring structure.</text>
</comment>
<dbReference type="Proteomes" id="UP000094784">
    <property type="component" value="Unassembled WGS sequence"/>
</dbReference>
<reference evidence="9 10" key="1">
    <citation type="submission" date="2016-09" db="EMBL/GenBank/DDBJ databases">
        <title>Draft genome sequence of the soil isolate, Lysinibacillus fusiformis M5, a potential hypoxanthine producer.</title>
        <authorList>
            <person name="Gallegos-Monterrosa R."/>
            <person name="Maroti G."/>
            <person name="Balint B."/>
            <person name="Kovacs A.T."/>
        </authorList>
    </citation>
    <scope>NUCLEOTIDE SEQUENCE [LARGE SCALE GENOMIC DNA]</scope>
    <source>
        <strain evidence="9 10">M5</strain>
    </source>
</reference>
<name>A0A1E4R3R0_9BACI</name>
<evidence type="ECO:0000256" key="2">
    <source>
        <dbReference type="ARBA" id="ARBA00022618"/>
    </source>
</evidence>
<keyword evidence="6 7" id="KW-0131">Cell cycle</keyword>
<evidence type="ECO:0000256" key="4">
    <source>
        <dbReference type="ARBA" id="ARBA00022989"/>
    </source>
</evidence>